<accession>A0A382ILX4</accession>
<reference evidence="4" key="1">
    <citation type="submission" date="2018-05" db="EMBL/GenBank/DDBJ databases">
        <authorList>
            <person name="Lanie J.A."/>
            <person name="Ng W.-L."/>
            <person name="Kazmierczak K.M."/>
            <person name="Andrzejewski T.M."/>
            <person name="Davidsen T.M."/>
            <person name="Wayne K.J."/>
            <person name="Tettelin H."/>
            <person name="Glass J.I."/>
            <person name="Rusch D."/>
            <person name="Podicherti R."/>
            <person name="Tsui H.-C.T."/>
            <person name="Winkler M.E."/>
        </authorList>
    </citation>
    <scope>NUCLEOTIDE SEQUENCE</scope>
</reference>
<dbReference type="GO" id="GO:0006012">
    <property type="term" value="P:galactose metabolic process"/>
    <property type="evidence" value="ECO:0007669"/>
    <property type="project" value="TreeGrafter"/>
</dbReference>
<feature type="non-terminal residue" evidence="4">
    <location>
        <position position="156"/>
    </location>
</feature>
<dbReference type="Pfam" id="PF00288">
    <property type="entry name" value="GHMP_kinases_N"/>
    <property type="match status" value="1"/>
</dbReference>
<keyword evidence="1" id="KW-0547">Nucleotide-binding</keyword>
<proteinExistence type="predicted"/>
<dbReference type="GO" id="GO:0005829">
    <property type="term" value="C:cytosol"/>
    <property type="evidence" value="ECO:0007669"/>
    <property type="project" value="TreeGrafter"/>
</dbReference>
<sequence>MIISKTPFRISLFGGGTDYPEWYHKNGGSVLATAIDKYCYISCRHLPPFFDHKHRIVYSKVESVKEIEEIEHPSVRAVLSTLGTSAGLEIHHDGDLPARSGLGSSSSFTVGLINVINAMKGLQTSKDDLAKQAIYIEQEILKENVGSQDQILAAFG</sequence>
<feature type="domain" description="GHMP kinase N-terminal" evidence="3">
    <location>
        <begin position="76"/>
        <end position="156"/>
    </location>
</feature>
<dbReference type="PANTHER" id="PTHR10457:SF29">
    <property type="entry name" value="LMBP PROTEIN"/>
    <property type="match status" value="1"/>
</dbReference>
<dbReference type="InterPro" id="IPR020568">
    <property type="entry name" value="Ribosomal_Su5_D2-typ_SF"/>
</dbReference>
<evidence type="ECO:0000259" key="3">
    <source>
        <dbReference type="Pfam" id="PF00288"/>
    </source>
</evidence>
<dbReference type="AlphaFoldDB" id="A0A382ILX4"/>
<evidence type="ECO:0000313" key="4">
    <source>
        <dbReference type="EMBL" id="SVC00578.1"/>
    </source>
</evidence>
<dbReference type="PRINTS" id="PR00960">
    <property type="entry name" value="LMBPPROTEIN"/>
</dbReference>
<dbReference type="SUPFAM" id="SSF54211">
    <property type="entry name" value="Ribosomal protein S5 domain 2-like"/>
    <property type="match status" value="1"/>
</dbReference>
<evidence type="ECO:0000256" key="2">
    <source>
        <dbReference type="ARBA" id="ARBA00022840"/>
    </source>
</evidence>
<dbReference type="InterPro" id="IPR001174">
    <property type="entry name" value="HddA/FKP"/>
</dbReference>
<organism evidence="4">
    <name type="scientific">marine metagenome</name>
    <dbReference type="NCBI Taxonomy" id="408172"/>
    <lineage>
        <taxon>unclassified sequences</taxon>
        <taxon>metagenomes</taxon>
        <taxon>ecological metagenomes</taxon>
    </lineage>
</organism>
<protein>
    <recommendedName>
        <fullName evidence="3">GHMP kinase N-terminal domain-containing protein</fullName>
    </recommendedName>
</protein>
<dbReference type="EMBL" id="UINC01068172">
    <property type="protein sequence ID" value="SVC00578.1"/>
    <property type="molecule type" value="Genomic_DNA"/>
</dbReference>
<name>A0A382ILX4_9ZZZZ</name>
<gene>
    <name evidence="4" type="ORF">METZ01_LOCUS253432</name>
</gene>
<dbReference type="GO" id="GO:0004335">
    <property type="term" value="F:galactokinase activity"/>
    <property type="evidence" value="ECO:0007669"/>
    <property type="project" value="TreeGrafter"/>
</dbReference>
<dbReference type="Gene3D" id="3.30.230.120">
    <property type="match status" value="1"/>
</dbReference>
<keyword evidence="2" id="KW-0067">ATP-binding</keyword>
<dbReference type="PANTHER" id="PTHR10457">
    <property type="entry name" value="MEVALONATE KINASE/GALACTOKINASE"/>
    <property type="match status" value="1"/>
</dbReference>
<evidence type="ECO:0000256" key="1">
    <source>
        <dbReference type="ARBA" id="ARBA00022741"/>
    </source>
</evidence>
<dbReference type="InterPro" id="IPR006204">
    <property type="entry name" value="GHMP_kinase_N_dom"/>
</dbReference>
<dbReference type="GO" id="GO:0005524">
    <property type="term" value="F:ATP binding"/>
    <property type="evidence" value="ECO:0007669"/>
    <property type="project" value="UniProtKB-KW"/>
</dbReference>